<evidence type="ECO:0000313" key="3">
    <source>
        <dbReference type="Proteomes" id="UP000034849"/>
    </source>
</evidence>
<dbReference type="STRING" id="1619046.US42_C0004G0018"/>
<keyword evidence="1" id="KW-1133">Transmembrane helix</keyword>
<feature type="transmembrane region" description="Helical" evidence="1">
    <location>
        <begin position="50"/>
        <end position="72"/>
    </location>
</feature>
<keyword evidence="1" id="KW-0812">Transmembrane</keyword>
<dbReference type="EMBL" id="LBSX01000004">
    <property type="protein sequence ID" value="KKQ27879.1"/>
    <property type="molecule type" value="Genomic_DNA"/>
</dbReference>
<evidence type="ECO:0000313" key="2">
    <source>
        <dbReference type="EMBL" id="KKQ27879.1"/>
    </source>
</evidence>
<organism evidence="2 3">
    <name type="scientific">Candidatus Magasanikbacteria bacterium GW2011_GWC2_37_14</name>
    <dbReference type="NCBI Taxonomy" id="1619046"/>
    <lineage>
        <taxon>Bacteria</taxon>
        <taxon>Candidatus Magasanikiibacteriota</taxon>
    </lineage>
</organism>
<proteinExistence type="predicted"/>
<evidence type="ECO:0008006" key="4">
    <source>
        <dbReference type="Google" id="ProtNLM"/>
    </source>
</evidence>
<evidence type="ECO:0000256" key="1">
    <source>
        <dbReference type="SAM" id="Phobius"/>
    </source>
</evidence>
<keyword evidence="1" id="KW-0472">Membrane</keyword>
<accession>A0A0G0IUN9</accession>
<comment type="caution">
    <text evidence="2">The sequence shown here is derived from an EMBL/GenBank/DDBJ whole genome shotgun (WGS) entry which is preliminary data.</text>
</comment>
<dbReference type="Proteomes" id="UP000034849">
    <property type="component" value="Unassembled WGS sequence"/>
</dbReference>
<gene>
    <name evidence="2" type="ORF">US42_C0004G0018</name>
</gene>
<protein>
    <recommendedName>
        <fullName evidence="4">DUF11 domain-containing protein</fullName>
    </recommendedName>
</protein>
<dbReference type="AlphaFoldDB" id="A0A0G0IUN9"/>
<feature type="transmembrane region" description="Helical" evidence="1">
    <location>
        <begin position="20"/>
        <end position="38"/>
    </location>
</feature>
<sequence length="616" mass="68503">MQFFTTYFTKHHFTHTPHKWFLAFLLSPIHFAELHYKNRYHLKYENARKLFIFDITLLLSAVFLFGTTIFLFNYNPEVTNLVYLSIHPTANKVKSGEYVEYQISYKNQSDQKLVSPTLSLKLPTGFILISANPENLFDKTKQSFKLNDLGTGETGVLSVAGWIYGTPDKDENITATLSYRQNSRQVFEEKNTLLIKTLRGSVLVGKIIVPTHILYNGNTPINLEFQNTGSQNLTNLQVPLNQNPGLSLEQIIVNKGIIENDLWYLDKLEPNESVFLTAELKNTNPATGDKISLNFTPVIKINNTSVPQSPLIQEVAIAYPKAQITSNWQNDLAKIQPGETATLQIQIKNNGNINLVNGQLSLPLSSAIIDVPATQKLNLGQIKNNNLIISVEQISALKELKINDTANINIQLLIKNIPQGGTDLSFAQGINWQSNVAEIKNSLFQTDGLSPNIKIGTSVAGTPELRYYTFEGDQLGRGPLPPQVGQETKYWVFIPISNGTSKISNLKLSAELPSFVNWTGKSSVTFGNNPVYDANKRNISWTLNSLNAHTTAGVYFELGFTPTTDQVGTSPILIKNINFSAVDTYLETTINKNFGDLDISLKTDALGQSKGVKITN</sequence>
<name>A0A0G0IUN9_9BACT</name>
<reference evidence="2 3" key="1">
    <citation type="journal article" date="2015" name="Nature">
        <title>rRNA introns, odd ribosomes, and small enigmatic genomes across a large radiation of phyla.</title>
        <authorList>
            <person name="Brown C.T."/>
            <person name="Hug L.A."/>
            <person name="Thomas B.C."/>
            <person name="Sharon I."/>
            <person name="Castelle C.J."/>
            <person name="Singh A."/>
            <person name="Wilkins M.J."/>
            <person name="Williams K.H."/>
            <person name="Banfield J.F."/>
        </authorList>
    </citation>
    <scope>NUCLEOTIDE SEQUENCE [LARGE SCALE GENOMIC DNA]</scope>
</reference>